<comment type="caution">
    <text evidence="2">The sequence shown here is derived from an EMBL/GenBank/DDBJ whole genome shotgun (WGS) entry which is preliminary data.</text>
</comment>
<proteinExistence type="predicted"/>
<protein>
    <submittedName>
        <fullName evidence="2">Uncharacterized protein</fullName>
    </submittedName>
</protein>
<evidence type="ECO:0000313" key="3">
    <source>
        <dbReference type="Proteomes" id="UP000018001"/>
    </source>
</evidence>
<evidence type="ECO:0000313" key="2">
    <source>
        <dbReference type="EMBL" id="GAE00161.1"/>
    </source>
</evidence>
<keyword evidence="3" id="KW-1185">Reference proteome</keyword>
<evidence type="ECO:0000256" key="1">
    <source>
        <dbReference type="SAM" id="MobiDB-lite"/>
    </source>
</evidence>
<feature type="compositionally biased region" description="Basic and acidic residues" evidence="1">
    <location>
        <begin position="57"/>
        <end position="66"/>
    </location>
</feature>
<reference evidence="3" key="1">
    <citation type="journal article" date="2014" name="Genome Announc.">
        <title>Draft genome sequence of the formaldehyde-resistant fungus Byssochlamys spectabilis No. 5 (anamorph Paecilomyces variotii No. 5) (NBRC109023).</title>
        <authorList>
            <person name="Oka T."/>
            <person name="Ekino K."/>
            <person name="Fukuda K."/>
            <person name="Nomura Y."/>
        </authorList>
    </citation>
    <scope>NUCLEOTIDE SEQUENCE [LARGE SCALE GENOMIC DNA]</scope>
    <source>
        <strain evidence="3">No. 5 / NBRC 109023</strain>
    </source>
</reference>
<dbReference type="EMBL" id="BAUL01000378">
    <property type="protein sequence ID" value="GAE00161.1"/>
    <property type="molecule type" value="Genomic_DNA"/>
</dbReference>
<feature type="compositionally biased region" description="Basic and acidic residues" evidence="1">
    <location>
        <begin position="163"/>
        <end position="199"/>
    </location>
</feature>
<accession>V5I661</accession>
<dbReference type="HOGENOM" id="CLU_1372013_0_0_1"/>
<feature type="region of interest" description="Disordered" evidence="1">
    <location>
        <begin position="150"/>
        <end position="199"/>
    </location>
</feature>
<gene>
    <name evidence="2" type="ORF">PVAR5_8897</name>
</gene>
<feature type="region of interest" description="Disordered" evidence="1">
    <location>
        <begin position="1"/>
        <end position="79"/>
    </location>
</feature>
<dbReference type="InParanoid" id="V5I661"/>
<organism evidence="2 3">
    <name type="scientific">Byssochlamys spectabilis (strain No. 5 / NBRC 109023)</name>
    <name type="common">Paecilomyces variotii</name>
    <dbReference type="NCBI Taxonomy" id="1356009"/>
    <lineage>
        <taxon>Eukaryota</taxon>
        <taxon>Fungi</taxon>
        <taxon>Dikarya</taxon>
        <taxon>Ascomycota</taxon>
        <taxon>Pezizomycotina</taxon>
        <taxon>Eurotiomycetes</taxon>
        <taxon>Eurotiomycetidae</taxon>
        <taxon>Eurotiales</taxon>
        <taxon>Thermoascaceae</taxon>
        <taxon>Paecilomyces</taxon>
    </lineage>
</organism>
<name>V5I661_BYSSN</name>
<dbReference type="Proteomes" id="UP000018001">
    <property type="component" value="Unassembled WGS sequence"/>
</dbReference>
<sequence>MQADRGWFAQRSHAAWTTKQQGGSPGAEAIATGPKALTRGGSRFFSDPPSPTQRKVAGREQMERTGSRGIRRPKERSVDTRDWGGLEGWFSRQSRVMVGGWVFWGRGNRIGLRSRGQNKTGCAAEAIARRTEGFSVLCVAFSRPSAKRHADVIGPRNEPGWNGRDEATAAKRQQEENRCLEGRDGRENNRRARVDVRLR</sequence>
<dbReference type="AlphaFoldDB" id="V5I661"/>